<dbReference type="EMBL" id="BAAAYK010000038">
    <property type="protein sequence ID" value="GAA3360590.1"/>
    <property type="molecule type" value="Genomic_DNA"/>
</dbReference>
<gene>
    <name evidence="2" type="ORF">GCM10020366_41210</name>
</gene>
<proteinExistence type="predicted"/>
<organism evidence="2 3">
    <name type="scientific">Saccharopolyspora gregorii</name>
    <dbReference type="NCBI Taxonomy" id="33914"/>
    <lineage>
        <taxon>Bacteria</taxon>
        <taxon>Bacillati</taxon>
        <taxon>Actinomycetota</taxon>
        <taxon>Actinomycetes</taxon>
        <taxon>Pseudonocardiales</taxon>
        <taxon>Pseudonocardiaceae</taxon>
        <taxon>Saccharopolyspora</taxon>
    </lineage>
</organism>
<sequence length="101" mass="11081">MAAETAEPQLAVGALRGPRLRPPVDDQIDVRRPRAQATSRGAPKQVRLLRVPVRPPRVTSEHPGRRGALTPMPRFGGIRPAFRPKPAASRSRSPVSPPFPW</sequence>
<feature type="region of interest" description="Disordered" evidence="1">
    <location>
        <begin position="1"/>
        <end position="101"/>
    </location>
</feature>
<evidence type="ECO:0000313" key="2">
    <source>
        <dbReference type="EMBL" id="GAA3360590.1"/>
    </source>
</evidence>
<dbReference type="Proteomes" id="UP001500483">
    <property type="component" value="Unassembled WGS sequence"/>
</dbReference>
<protein>
    <submittedName>
        <fullName evidence="2">Uncharacterized protein</fullName>
    </submittedName>
</protein>
<feature type="compositionally biased region" description="Low complexity" evidence="1">
    <location>
        <begin position="79"/>
        <end position="94"/>
    </location>
</feature>
<name>A0ABP6RVJ6_9PSEU</name>
<comment type="caution">
    <text evidence="2">The sequence shown here is derived from an EMBL/GenBank/DDBJ whole genome shotgun (WGS) entry which is preliminary data.</text>
</comment>
<feature type="compositionally biased region" description="Low complexity" evidence="1">
    <location>
        <begin position="46"/>
        <end position="58"/>
    </location>
</feature>
<keyword evidence="3" id="KW-1185">Reference proteome</keyword>
<evidence type="ECO:0000256" key="1">
    <source>
        <dbReference type="SAM" id="MobiDB-lite"/>
    </source>
</evidence>
<accession>A0ABP6RVJ6</accession>
<evidence type="ECO:0000313" key="3">
    <source>
        <dbReference type="Proteomes" id="UP001500483"/>
    </source>
</evidence>
<feature type="compositionally biased region" description="Basic and acidic residues" evidence="1">
    <location>
        <begin position="22"/>
        <end position="32"/>
    </location>
</feature>
<reference evidence="3" key="1">
    <citation type="journal article" date="2019" name="Int. J. Syst. Evol. Microbiol.">
        <title>The Global Catalogue of Microorganisms (GCM) 10K type strain sequencing project: providing services to taxonomists for standard genome sequencing and annotation.</title>
        <authorList>
            <consortium name="The Broad Institute Genomics Platform"/>
            <consortium name="The Broad Institute Genome Sequencing Center for Infectious Disease"/>
            <person name="Wu L."/>
            <person name="Ma J."/>
        </authorList>
    </citation>
    <scope>NUCLEOTIDE SEQUENCE [LARGE SCALE GENOMIC DNA]</scope>
    <source>
        <strain evidence="3">JCM 9687</strain>
    </source>
</reference>